<dbReference type="WBParaSite" id="TCNE_0001747801-mRNA-1">
    <property type="protein sequence ID" value="TCNE_0001747801-mRNA-1"/>
    <property type="gene ID" value="TCNE_0001747801"/>
</dbReference>
<reference evidence="2 3" key="2">
    <citation type="submission" date="2018-11" db="EMBL/GenBank/DDBJ databases">
        <authorList>
            <consortium name="Pathogen Informatics"/>
        </authorList>
    </citation>
    <scope>NUCLEOTIDE SEQUENCE [LARGE SCALE GENOMIC DNA]</scope>
</reference>
<evidence type="ECO:0000313" key="2">
    <source>
        <dbReference type="EMBL" id="VDM48798.1"/>
    </source>
</evidence>
<gene>
    <name evidence="2" type="ORF">TCNE_LOCUS17477</name>
</gene>
<dbReference type="InterPro" id="IPR037198">
    <property type="entry name" value="MutL_C_sf"/>
</dbReference>
<organism evidence="3 4">
    <name type="scientific">Toxocara canis</name>
    <name type="common">Canine roundworm</name>
    <dbReference type="NCBI Taxonomy" id="6265"/>
    <lineage>
        <taxon>Eukaryota</taxon>
        <taxon>Metazoa</taxon>
        <taxon>Ecdysozoa</taxon>
        <taxon>Nematoda</taxon>
        <taxon>Chromadorea</taxon>
        <taxon>Rhabditida</taxon>
        <taxon>Spirurina</taxon>
        <taxon>Ascaridomorpha</taxon>
        <taxon>Ascaridoidea</taxon>
        <taxon>Toxocaridae</taxon>
        <taxon>Toxocara</taxon>
    </lineage>
</organism>
<dbReference type="AlphaFoldDB" id="A0A183V9Q7"/>
<dbReference type="GO" id="GO:0006298">
    <property type="term" value="P:mismatch repair"/>
    <property type="evidence" value="ECO:0007669"/>
    <property type="project" value="InterPro"/>
</dbReference>
<protein>
    <submittedName>
        <fullName evidence="4">MutL_C domain-containing protein</fullName>
    </submittedName>
</protein>
<evidence type="ECO:0000313" key="3">
    <source>
        <dbReference type="Proteomes" id="UP000050794"/>
    </source>
</evidence>
<dbReference type="PANTHER" id="PTHR10073:SF52">
    <property type="entry name" value="MISMATCH REPAIR ENDONUCLEASE PMS2"/>
    <property type="match status" value="1"/>
</dbReference>
<accession>A0A183V9Q7</accession>
<dbReference type="InterPro" id="IPR038973">
    <property type="entry name" value="MutL/Mlh/Pms-like"/>
</dbReference>
<dbReference type="InterPro" id="IPR042120">
    <property type="entry name" value="MutL_C_dimsub"/>
</dbReference>
<evidence type="ECO:0000259" key="1">
    <source>
        <dbReference type="SMART" id="SM00853"/>
    </source>
</evidence>
<evidence type="ECO:0000313" key="4">
    <source>
        <dbReference type="WBParaSite" id="TCNE_0001747801-mRNA-1"/>
    </source>
</evidence>
<name>A0A183V9Q7_TOXCA</name>
<dbReference type="EMBL" id="UYWY01024483">
    <property type="protein sequence ID" value="VDM48798.1"/>
    <property type="molecule type" value="Genomic_DNA"/>
</dbReference>
<dbReference type="SMART" id="SM00853">
    <property type="entry name" value="MutL_C"/>
    <property type="match status" value="1"/>
</dbReference>
<dbReference type="Pfam" id="PF08676">
    <property type="entry name" value="MutL_C"/>
    <property type="match status" value="1"/>
</dbReference>
<dbReference type="SUPFAM" id="SSF118116">
    <property type="entry name" value="DNA mismatch repair protein MutL"/>
    <property type="match status" value="1"/>
</dbReference>
<dbReference type="GO" id="GO:0016887">
    <property type="term" value="F:ATP hydrolysis activity"/>
    <property type="evidence" value="ECO:0007669"/>
    <property type="project" value="InterPro"/>
</dbReference>
<proteinExistence type="predicted"/>
<dbReference type="GO" id="GO:0005524">
    <property type="term" value="F:ATP binding"/>
    <property type="evidence" value="ECO:0007669"/>
    <property type="project" value="InterPro"/>
</dbReference>
<keyword evidence="3" id="KW-1185">Reference proteome</keyword>
<dbReference type="FunFam" id="3.30.1540.20:FF:000019">
    <property type="entry name" value="PMS1 homolog 2, mismatch repair system component"/>
    <property type="match status" value="1"/>
</dbReference>
<feature type="domain" description="MutL C-terminal dimerisation" evidence="1">
    <location>
        <begin position="14"/>
        <end position="125"/>
    </location>
</feature>
<dbReference type="GO" id="GO:0032389">
    <property type="term" value="C:MutLalpha complex"/>
    <property type="evidence" value="ECO:0007669"/>
    <property type="project" value="TreeGrafter"/>
</dbReference>
<dbReference type="Gene3D" id="3.30.1540.20">
    <property type="entry name" value="MutL, C-terminal domain, dimerisation subdomain"/>
    <property type="match status" value="1"/>
</dbReference>
<dbReference type="GO" id="GO:0140664">
    <property type="term" value="F:ATP-dependent DNA damage sensor activity"/>
    <property type="evidence" value="ECO:0007669"/>
    <property type="project" value="InterPro"/>
</dbReference>
<dbReference type="PANTHER" id="PTHR10073">
    <property type="entry name" value="DNA MISMATCH REPAIR PROTEIN MLH, PMS, MUTL"/>
    <property type="match status" value="1"/>
</dbReference>
<reference evidence="4" key="1">
    <citation type="submission" date="2016-06" db="UniProtKB">
        <authorList>
            <consortium name="WormBaseParasite"/>
        </authorList>
    </citation>
    <scope>IDENTIFICATION</scope>
</reference>
<dbReference type="InterPro" id="IPR014790">
    <property type="entry name" value="MutL_C"/>
</dbReference>
<sequence>MARQRKEDFSSMEVIGQFNKGFIITRLRGDLFIVDQHASDEKFNFERFQKKARIQNDLFSPRALNIGALEEAVLRDNIEIFNYNDISEMLSVLSTYPGTMYRPTKLRKLFASRACRKSVMIGTALSTSQMEKIVRHLGELDHPWNCPHGRPTLRHLCSLAAHTNLRNQESTKEGLLERTSPAQLE</sequence>
<dbReference type="Proteomes" id="UP000050794">
    <property type="component" value="Unassembled WGS sequence"/>
</dbReference>